<dbReference type="Gene3D" id="3.40.109.10">
    <property type="entry name" value="NADH Oxidase"/>
    <property type="match status" value="1"/>
</dbReference>
<dbReference type="PANTHER" id="PTHR23026">
    <property type="entry name" value="NADPH NITROREDUCTASE"/>
    <property type="match status" value="1"/>
</dbReference>
<feature type="chain" id="PRO_5002943805" evidence="4">
    <location>
        <begin position="26"/>
        <end position="202"/>
    </location>
</feature>
<feature type="domain" description="Nitroreductase" evidence="5">
    <location>
        <begin position="105"/>
        <end position="181"/>
    </location>
</feature>
<organism evidence="6 7">
    <name type="scientific">Solidesulfovibrio magneticus (strain ATCC 700980 / DSM 13731 / RS-1)</name>
    <name type="common">Desulfovibrio magneticus</name>
    <dbReference type="NCBI Taxonomy" id="573370"/>
    <lineage>
        <taxon>Bacteria</taxon>
        <taxon>Pseudomonadati</taxon>
        <taxon>Thermodesulfobacteriota</taxon>
        <taxon>Desulfovibrionia</taxon>
        <taxon>Desulfovibrionales</taxon>
        <taxon>Desulfovibrionaceae</taxon>
        <taxon>Solidesulfovibrio</taxon>
    </lineage>
</organism>
<evidence type="ECO:0000313" key="7">
    <source>
        <dbReference type="Proteomes" id="UP000009071"/>
    </source>
</evidence>
<name>C4XTC6_SOLM1</name>
<protein>
    <submittedName>
        <fullName evidence="6">Nitroreductase family protein</fullName>
    </submittedName>
</protein>
<dbReference type="PANTHER" id="PTHR23026:SF90">
    <property type="entry name" value="IODOTYROSINE DEIODINASE 1"/>
    <property type="match status" value="1"/>
</dbReference>
<keyword evidence="7" id="KW-1185">Reference proteome</keyword>
<dbReference type="InterPro" id="IPR000415">
    <property type="entry name" value="Nitroreductase-like"/>
</dbReference>
<dbReference type="Pfam" id="PF00881">
    <property type="entry name" value="Nitroreductase"/>
    <property type="match status" value="2"/>
</dbReference>
<dbReference type="KEGG" id="dma:DMR_24320"/>
<dbReference type="AlphaFoldDB" id="C4XTC6"/>
<keyword evidence="1" id="KW-0285">Flavoprotein</keyword>
<dbReference type="CDD" id="cd02150">
    <property type="entry name" value="nitroreductase"/>
    <property type="match status" value="1"/>
</dbReference>
<reference evidence="6 7" key="1">
    <citation type="journal article" date="2009" name="Genome Res.">
        <title>Whole genome sequence of Desulfovibrio magneticus strain RS-1 revealed common gene clusters in magnetotactic bacteria.</title>
        <authorList>
            <person name="Nakazawa H."/>
            <person name="Arakaki A."/>
            <person name="Narita-Yamada S."/>
            <person name="Yashiro I."/>
            <person name="Jinno K."/>
            <person name="Aoki N."/>
            <person name="Tsuruyama A."/>
            <person name="Okamura Y."/>
            <person name="Tanikawa S."/>
            <person name="Fujita N."/>
            <person name="Takeyama H."/>
            <person name="Matsunaga T."/>
        </authorList>
    </citation>
    <scope>NUCLEOTIDE SEQUENCE [LARGE SCALE GENOMIC DNA]</scope>
    <source>
        <strain evidence="7">ATCC 700980 / DSM 13731 / RS-1</strain>
    </source>
</reference>
<dbReference type="EMBL" id="AP010904">
    <property type="protein sequence ID" value="BAH75923.1"/>
    <property type="molecule type" value="Genomic_DNA"/>
</dbReference>
<dbReference type="eggNOG" id="COG0778">
    <property type="taxonomic scope" value="Bacteria"/>
</dbReference>
<evidence type="ECO:0000256" key="1">
    <source>
        <dbReference type="ARBA" id="ARBA00022630"/>
    </source>
</evidence>
<accession>C4XTC6</accession>
<keyword evidence="2" id="KW-0288">FMN</keyword>
<evidence type="ECO:0000256" key="4">
    <source>
        <dbReference type="SAM" id="SignalP"/>
    </source>
</evidence>
<gene>
    <name evidence="6" type="ordered locus">DMR_24320</name>
</gene>
<evidence type="ECO:0000313" key="6">
    <source>
        <dbReference type="EMBL" id="BAH75923.1"/>
    </source>
</evidence>
<keyword evidence="4" id="KW-0732">Signal</keyword>
<proteinExistence type="predicted"/>
<feature type="domain" description="Nitroreductase" evidence="5">
    <location>
        <begin position="40"/>
        <end position="93"/>
    </location>
</feature>
<dbReference type="GO" id="GO:0016491">
    <property type="term" value="F:oxidoreductase activity"/>
    <property type="evidence" value="ECO:0007669"/>
    <property type="project" value="UniProtKB-KW"/>
</dbReference>
<feature type="signal peptide" evidence="4">
    <location>
        <begin position="1"/>
        <end position="25"/>
    </location>
</feature>
<dbReference type="InterPro" id="IPR029479">
    <property type="entry name" value="Nitroreductase"/>
</dbReference>
<keyword evidence="3" id="KW-0560">Oxidoreductase</keyword>
<dbReference type="InterPro" id="IPR050627">
    <property type="entry name" value="Nitroreductase/BluB"/>
</dbReference>
<dbReference type="SUPFAM" id="SSF55469">
    <property type="entry name" value="FMN-dependent nitroreductase-like"/>
    <property type="match status" value="1"/>
</dbReference>
<dbReference type="STRING" id="573370.DMR_24320"/>
<dbReference type="HOGENOM" id="CLU_070764_7_3_7"/>
<evidence type="ECO:0000256" key="2">
    <source>
        <dbReference type="ARBA" id="ARBA00022643"/>
    </source>
</evidence>
<evidence type="ECO:0000259" key="5">
    <source>
        <dbReference type="Pfam" id="PF00881"/>
    </source>
</evidence>
<dbReference type="Proteomes" id="UP000009071">
    <property type="component" value="Chromosome"/>
</dbReference>
<sequence>MARRTVLGLLAGLIPTVFLPGRAMAQGGPGGGGMDCLAAIKTRRSVRAFKPDPVDDAAVETILRCGMQAPSACNEQPWQFVVIRDKAVLEKIGGINPYAAYAKNAPVSILVAGDISLDKCGGYWVQDCSACAENMLLASHALGLGAVWTGIYPLPERVEAFGKLLSLPDTVTAMALLVIGHPAETPAPVDRYRADRVHRDKW</sequence>
<evidence type="ECO:0000256" key="3">
    <source>
        <dbReference type="ARBA" id="ARBA00023002"/>
    </source>
</evidence>